<dbReference type="PRINTS" id="PR00081">
    <property type="entry name" value="GDHRDH"/>
</dbReference>
<accession>A0A7L7TL93</accession>
<sequence length="249" mass="25165">MVKQLEGKVALVTGASKGLGASIAQALAAEGARVVVNFAGSKDAAEQVVRDIEAAGGTAIAVQANVSRPEDTIRLAEAASDAFGKIDILVNNAGIYEYGSLAQVTPEAFHKIFDIDVLGLLLVTKETVARMNNGGSIVNIGSLASSVNPPGTLLYAAAKHAADGITAVLSSELAVRGIRVNSVNPGLIETEGTRAAGFFGGTLVEGYAGAASLGIAGRPQDIASIVTFLAGPEAAWINGQVIVANGVQN</sequence>
<dbReference type="FunFam" id="3.40.50.720:FF:000084">
    <property type="entry name" value="Short-chain dehydrogenase reductase"/>
    <property type="match status" value="1"/>
</dbReference>
<name>A0A7L7TL93_9ENTR</name>
<geneLocation type="plasmid" evidence="5">
    <name>p13294-1NR</name>
</geneLocation>
<evidence type="ECO:0000256" key="3">
    <source>
        <dbReference type="ARBA" id="ARBA00023002"/>
    </source>
</evidence>
<dbReference type="AlphaFoldDB" id="A0A7L7TL93"/>
<dbReference type="InterPro" id="IPR057326">
    <property type="entry name" value="KR_dom"/>
</dbReference>
<evidence type="ECO:0000256" key="2">
    <source>
        <dbReference type="ARBA" id="ARBA00011881"/>
    </source>
</evidence>
<comment type="similarity">
    <text evidence="1">Belongs to the short-chain dehydrogenases/reductases (SDR) family.</text>
</comment>
<proteinExistence type="inferred from homology"/>
<dbReference type="GO" id="GO:0016491">
    <property type="term" value="F:oxidoreductase activity"/>
    <property type="evidence" value="ECO:0007669"/>
    <property type="project" value="UniProtKB-KW"/>
</dbReference>
<evidence type="ECO:0000256" key="1">
    <source>
        <dbReference type="ARBA" id="ARBA00006484"/>
    </source>
</evidence>
<feature type="domain" description="Ketoreductase" evidence="4">
    <location>
        <begin position="8"/>
        <end position="191"/>
    </location>
</feature>
<organism evidence="5">
    <name type="scientific">Klebsiella quasipneumoniae</name>
    <dbReference type="NCBI Taxonomy" id="1463165"/>
    <lineage>
        <taxon>Bacteria</taxon>
        <taxon>Pseudomonadati</taxon>
        <taxon>Pseudomonadota</taxon>
        <taxon>Gammaproteobacteria</taxon>
        <taxon>Enterobacterales</taxon>
        <taxon>Enterobacteriaceae</taxon>
        <taxon>Klebsiella/Raoultella group</taxon>
        <taxon>Klebsiella</taxon>
        <taxon>Klebsiella pneumoniae complex</taxon>
    </lineage>
</organism>
<dbReference type="Gene3D" id="3.40.50.720">
    <property type="entry name" value="NAD(P)-binding Rossmann-like Domain"/>
    <property type="match status" value="1"/>
</dbReference>
<reference evidence="5" key="1">
    <citation type="submission" date="2020-06" db="EMBL/GenBank/DDBJ databases">
        <authorList>
            <person name="Zhou D."/>
            <person name="Xu Y."/>
        </authorList>
    </citation>
    <scope>NUCLEOTIDE SEQUENCE</scope>
    <source>
        <strain evidence="5">201313294</strain>
        <plasmid evidence="5">p13294-1NR</plasmid>
    </source>
</reference>
<dbReference type="PANTHER" id="PTHR43639">
    <property type="entry name" value="OXIDOREDUCTASE, SHORT-CHAIN DEHYDROGENASE/REDUCTASE FAMILY (AFU_ORTHOLOGUE AFUA_5G02870)"/>
    <property type="match status" value="1"/>
</dbReference>
<dbReference type="PROSITE" id="PS00061">
    <property type="entry name" value="ADH_SHORT"/>
    <property type="match status" value="1"/>
</dbReference>
<keyword evidence="3" id="KW-0560">Oxidoreductase</keyword>
<dbReference type="EMBL" id="MT570100">
    <property type="protein sequence ID" value="QOC74735.1"/>
    <property type="molecule type" value="Genomic_DNA"/>
</dbReference>
<dbReference type="InterPro" id="IPR002347">
    <property type="entry name" value="SDR_fam"/>
</dbReference>
<dbReference type="InterPro" id="IPR036291">
    <property type="entry name" value="NAD(P)-bd_dom_sf"/>
</dbReference>
<evidence type="ECO:0000313" key="5">
    <source>
        <dbReference type="EMBL" id="QOC74735.1"/>
    </source>
</evidence>
<dbReference type="PANTHER" id="PTHR43639:SF1">
    <property type="entry name" value="SHORT-CHAIN DEHYDROGENASE_REDUCTASE FAMILY PROTEIN"/>
    <property type="match status" value="1"/>
</dbReference>
<keyword evidence="5" id="KW-0614">Plasmid</keyword>
<dbReference type="SMART" id="SM00822">
    <property type="entry name" value="PKS_KR"/>
    <property type="match status" value="1"/>
</dbReference>
<dbReference type="PRINTS" id="PR00080">
    <property type="entry name" value="SDRFAMILY"/>
</dbReference>
<dbReference type="InterPro" id="IPR020904">
    <property type="entry name" value="Sc_DH/Rdtase_CS"/>
</dbReference>
<comment type="subunit">
    <text evidence="2">Homotetramer.</text>
</comment>
<evidence type="ECO:0000259" key="4">
    <source>
        <dbReference type="SMART" id="SM00822"/>
    </source>
</evidence>
<dbReference type="Pfam" id="PF13561">
    <property type="entry name" value="adh_short_C2"/>
    <property type="match status" value="1"/>
</dbReference>
<protein>
    <submittedName>
        <fullName evidence="5">Glucose 1-dehydrogenase</fullName>
    </submittedName>
</protein>
<dbReference type="SUPFAM" id="SSF51735">
    <property type="entry name" value="NAD(P)-binding Rossmann-fold domains"/>
    <property type="match status" value="1"/>
</dbReference>